<accession>A0ABS4KIV6</accession>
<evidence type="ECO:0000313" key="2">
    <source>
        <dbReference type="Proteomes" id="UP001314903"/>
    </source>
</evidence>
<organism evidence="1 2">
    <name type="scientific">Acetoanaerobium pronyense</name>
    <dbReference type="NCBI Taxonomy" id="1482736"/>
    <lineage>
        <taxon>Bacteria</taxon>
        <taxon>Bacillati</taxon>
        <taxon>Bacillota</taxon>
        <taxon>Clostridia</taxon>
        <taxon>Peptostreptococcales</taxon>
        <taxon>Filifactoraceae</taxon>
        <taxon>Acetoanaerobium</taxon>
    </lineage>
</organism>
<dbReference type="Proteomes" id="UP001314903">
    <property type="component" value="Unassembled WGS sequence"/>
</dbReference>
<sequence>MKTRTIKQGDTFLDYRLFSIEDIGNITEKEGELLIRIREFMDKKRESFPIVVIDYMYTAPKGRGTGEATSLLSQFCKTHFDKIIALSAEPSHMEYEDEEGEKSYQNISKKLNDFYGKRGFMSLNDKISNISKTSMIYKNYPYDILIGK</sequence>
<protein>
    <submittedName>
        <fullName evidence="1">Uncharacterized protein</fullName>
    </submittedName>
</protein>
<dbReference type="Gene3D" id="3.40.630.30">
    <property type="match status" value="1"/>
</dbReference>
<comment type="caution">
    <text evidence="1">The sequence shown here is derived from an EMBL/GenBank/DDBJ whole genome shotgun (WGS) entry which is preliminary data.</text>
</comment>
<dbReference type="EMBL" id="JAGGLI010000014">
    <property type="protein sequence ID" value="MBP2027716.1"/>
    <property type="molecule type" value="Genomic_DNA"/>
</dbReference>
<reference evidence="1 2" key="1">
    <citation type="submission" date="2021-03" db="EMBL/GenBank/DDBJ databases">
        <title>Genomic Encyclopedia of Type Strains, Phase IV (KMG-IV): sequencing the most valuable type-strain genomes for metagenomic binning, comparative biology and taxonomic classification.</title>
        <authorList>
            <person name="Goeker M."/>
        </authorList>
    </citation>
    <scope>NUCLEOTIDE SEQUENCE [LARGE SCALE GENOMIC DNA]</scope>
    <source>
        <strain evidence="1 2">DSM 27512</strain>
    </source>
</reference>
<evidence type="ECO:0000313" key="1">
    <source>
        <dbReference type="EMBL" id="MBP2027716.1"/>
    </source>
</evidence>
<keyword evidence="2" id="KW-1185">Reference proteome</keyword>
<proteinExistence type="predicted"/>
<dbReference type="RefSeq" id="WP_209660778.1">
    <property type="nucleotide sequence ID" value="NZ_JAGGLI010000014.1"/>
</dbReference>
<name>A0ABS4KIV6_9FIRM</name>
<gene>
    <name evidence="1" type="ORF">J2Z35_001513</name>
</gene>